<protein>
    <submittedName>
        <fullName evidence="3">Uncharacterized protein</fullName>
    </submittedName>
</protein>
<dbReference type="Proteomes" id="UP000256970">
    <property type="component" value="Unassembled WGS sequence"/>
</dbReference>
<dbReference type="PANTHER" id="PTHR35479:SF4">
    <property type="entry name" value="OS01G0750800 PROTEIN"/>
    <property type="match status" value="1"/>
</dbReference>
<evidence type="ECO:0000256" key="2">
    <source>
        <dbReference type="SAM" id="Phobius"/>
    </source>
</evidence>
<evidence type="ECO:0000256" key="1">
    <source>
        <dbReference type="SAM" id="MobiDB-lite"/>
    </source>
</evidence>
<dbReference type="PANTHER" id="PTHR35479">
    <property type="entry name" value="UNNAMED PRODUCT"/>
    <property type="match status" value="1"/>
</dbReference>
<feature type="transmembrane region" description="Helical" evidence="2">
    <location>
        <begin position="68"/>
        <end position="87"/>
    </location>
</feature>
<keyword evidence="4" id="KW-1185">Reference proteome</keyword>
<evidence type="ECO:0000313" key="4">
    <source>
        <dbReference type="Proteomes" id="UP000256970"/>
    </source>
</evidence>
<proteinExistence type="predicted"/>
<sequence length="113" mass="12848">MSGGLRRASASVLQRLGSSRAQATSLGNQTRSGHDTAVHNNKHIEQWLSRREDIEREFRWTSKTLRDVVVMALLIPIAMYNGITWSAHKDDEYAERPTRDFLWAHAQAGERSS</sequence>
<reference evidence="3 4" key="1">
    <citation type="submission" date="2016-10" db="EMBL/GenBank/DDBJ databases">
        <authorList>
            <person name="Cai Z."/>
        </authorList>
    </citation>
    <scope>NUCLEOTIDE SEQUENCE [LARGE SCALE GENOMIC DNA]</scope>
</reference>
<keyword evidence="2" id="KW-0472">Membrane</keyword>
<organism evidence="3 4">
    <name type="scientific">Tetradesmus obliquus</name>
    <name type="common">Green alga</name>
    <name type="synonym">Acutodesmus obliquus</name>
    <dbReference type="NCBI Taxonomy" id="3088"/>
    <lineage>
        <taxon>Eukaryota</taxon>
        <taxon>Viridiplantae</taxon>
        <taxon>Chlorophyta</taxon>
        <taxon>core chlorophytes</taxon>
        <taxon>Chlorophyceae</taxon>
        <taxon>CS clade</taxon>
        <taxon>Sphaeropleales</taxon>
        <taxon>Scenedesmaceae</taxon>
        <taxon>Tetradesmus</taxon>
    </lineage>
</organism>
<name>A0A383V6J4_TETOB</name>
<dbReference type="EMBL" id="FNXT01000131">
    <property type="protein sequence ID" value="SZX61227.1"/>
    <property type="molecule type" value="Genomic_DNA"/>
</dbReference>
<keyword evidence="2" id="KW-0812">Transmembrane</keyword>
<keyword evidence="2" id="KW-1133">Transmembrane helix</keyword>
<accession>A0A383V6J4</accession>
<dbReference type="AlphaFoldDB" id="A0A383V6J4"/>
<feature type="compositionally biased region" description="Polar residues" evidence="1">
    <location>
        <begin position="16"/>
        <end position="31"/>
    </location>
</feature>
<evidence type="ECO:0000313" key="3">
    <source>
        <dbReference type="EMBL" id="SZX61227.1"/>
    </source>
</evidence>
<dbReference type="STRING" id="3088.A0A383V6J4"/>
<feature type="region of interest" description="Disordered" evidence="1">
    <location>
        <begin position="13"/>
        <end position="40"/>
    </location>
</feature>
<gene>
    <name evidence="3" type="ORF">BQ4739_LOCUS1740</name>
</gene>